<dbReference type="EMBL" id="MRBO01000021">
    <property type="protein sequence ID" value="KAB2587308.1"/>
    <property type="molecule type" value="Genomic_DNA"/>
</dbReference>
<reference evidence="1 2" key="1">
    <citation type="journal article" date="2017" name="Poromechanics V (2013)">
        <title>Genomic Characterization of the Arsenic-Tolerant Actinobacterium, &lt;i&gt;Rhodococcus erythropolis&lt;/i&gt; S43.</title>
        <authorList>
            <person name="Retamal-Morales G."/>
            <person name="Mehnert M."/>
            <person name="Schwabe R."/>
            <person name="Tischler D."/>
            <person name="Schloemann M."/>
            <person name="Levican G.J."/>
        </authorList>
    </citation>
    <scope>NUCLEOTIDE SEQUENCE [LARGE SCALE GENOMIC DNA]</scope>
    <source>
        <strain evidence="1 2">S43</strain>
    </source>
</reference>
<evidence type="ECO:0000313" key="1">
    <source>
        <dbReference type="EMBL" id="KAB2587308.1"/>
    </source>
</evidence>
<protein>
    <recommendedName>
        <fullName evidence="3">General stress protein</fullName>
    </recommendedName>
</protein>
<proteinExistence type="predicted"/>
<dbReference type="AlphaFoldDB" id="A0A5N5E9Z9"/>
<gene>
    <name evidence="1" type="ORF">BS297_00870</name>
</gene>
<evidence type="ECO:0000313" key="2">
    <source>
        <dbReference type="Proteomes" id="UP000325576"/>
    </source>
</evidence>
<organism evidence="1 2">
    <name type="scientific">Rhodococcus erythropolis</name>
    <name type="common">Arthrobacter picolinophilus</name>
    <dbReference type="NCBI Taxonomy" id="1833"/>
    <lineage>
        <taxon>Bacteria</taxon>
        <taxon>Bacillati</taxon>
        <taxon>Actinomycetota</taxon>
        <taxon>Actinomycetes</taxon>
        <taxon>Mycobacteriales</taxon>
        <taxon>Nocardiaceae</taxon>
        <taxon>Rhodococcus</taxon>
        <taxon>Rhodococcus erythropolis group</taxon>
    </lineage>
</organism>
<evidence type="ECO:0008006" key="3">
    <source>
        <dbReference type="Google" id="ProtNLM"/>
    </source>
</evidence>
<accession>A0A5N5E9Z9</accession>
<dbReference type="Proteomes" id="UP000325576">
    <property type="component" value="Unassembled WGS sequence"/>
</dbReference>
<sequence length="69" mass="7254">MSGTKAGGLKARDRNLAKDPDFYKKIGAIGGRLGTTGGFAADRKLARIAGAKGGRISKRGKKEVQHETI</sequence>
<comment type="caution">
    <text evidence="1">The sequence shown here is derived from an EMBL/GenBank/DDBJ whole genome shotgun (WGS) entry which is preliminary data.</text>
</comment>
<name>A0A5N5E9Z9_RHOER</name>